<dbReference type="Proteomes" id="UP001215598">
    <property type="component" value="Unassembled WGS sequence"/>
</dbReference>
<comment type="caution">
    <text evidence="1">The sequence shown here is derived from an EMBL/GenBank/DDBJ whole genome shotgun (WGS) entry which is preliminary data.</text>
</comment>
<name>A0AAD7N7T5_9AGAR</name>
<organism evidence="1 2">
    <name type="scientific">Mycena metata</name>
    <dbReference type="NCBI Taxonomy" id="1033252"/>
    <lineage>
        <taxon>Eukaryota</taxon>
        <taxon>Fungi</taxon>
        <taxon>Dikarya</taxon>
        <taxon>Basidiomycota</taxon>
        <taxon>Agaricomycotina</taxon>
        <taxon>Agaricomycetes</taxon>
        <taxon>Agaricomycetidae</taxon>
        <taxon>Agaricales</taxon>
        <taxon>Marasmiineae</taxon>
        <taxon>Mycenaceae</taxon>
        <taxon>Mycena</taxon>
    </lineage>
</organism>
<dbReference type="EMBL" id="JARKIB010000074">
    <property type="protein sequence ID" value="KAJ7748115.1"/>
    <property type="molecule type" value="Genomic_DNA"/>
</dbReference>
<protein>
    <submittedName>
        <fullName evidence="1">Uncharacterized protein</fullName>
    </submittedName>
</protein>
<reference evidence="1" key="1">
    <citation type="submission" date="2023-03" db="EMBL/GenBank/DDBJ databases">
        <title>Massive genome expansion in bonnet fungi (Mycena s.s.) driven by repeated elements and novel gene families across ecological guilds.</title>
        <authorList>
            <consortium name="Lawrence Berkeley National Laboratory"/>
            <person name="Harder C.B."/>
            <person name="Miyauchi S."/>
            <person name="Viragh M."/>
            <person name="Kuo A."/>
            <person name="Thoen E."/>
            <person name="Andreopoulos B."/>
            <person name="Lu D."/>
            <person name="Skrede I."/>
            <person name="Drula E."/>
            <person name="Henrissat B."/>
            <person name="Morin E."/>
            <person name="Kohler A."/>
            <person name="Barry K."/>
            <person name="LaButti K."/>
            <person name="Morin E."/>
            <person name="Salamov A."/>
            <person name="Lipzen A."/>
            <person name="Mereny Z."/>
            <person name="Hegedus B."/>
            <person name="Baldrian P."/>
            <person name="Stursova M."/>
            <person name="Weitz H."/>
            <person name="Taylor A."/>
            <person name="Grigoriev I.V."/>
            <person name="Nagy L.G."/>
            <person name="Martin F."/>
            <person name="Kauserud H."/>
        </authorList>
    </citation>
    <scope>NUCLEOTIDE SEQUENCE</scope>
    <source>
        <strain evidence="1">CBHHK182m</strain>
    </source>
</reference>
<evidence type="ECO:0000313" key="1">
    <source>
        <dbReference type="EMBL" id="KAJ7748115.1"/>
    </source>
</evidence>
<evidence type="ECO:0000313" key="2">
    <source>
        <dbReference type="Proteomes" id="UP001215598"/>
    </source>
</evidence>
<sequence length="216" mass="23781">MKSTTSSAATPTMRFRPYSSVILPRPSVMTTRNGARLRAAALSRDRALNDWLVDGITPSSVSRPDWGSLNDKNALCVLFMFVLKGVPEGIFKDPDVYCLSLVIEAKGCSPSPLLRLARFEGSSSNGDAPLWTRIIQPNTSHYLVEPRSFAATLTCGLSNIPAVSISSGHISARMYHFTRQVSLGTHVERDVGKHCRLHEPKRTPAEKHQSTFSPWS</sequence>
<proteinExistence type="predicted"/>
<dbReference type="AlphaFoldDB" id="A0AAD7N7T5"/>
<accession>A0AAD7N7T5</accession>
<gene>
    <name evidence="1" type="ORF">B0H16DRAFT_1554054</name>
</gene>
<keyword evidence="2" id="KW-1185">Reference proteome</keyword>